<name>A0A8B7NJ42_HYAAZ</name>
<dbReference type="PANTHER" id="PTHR12888">
    <property type="entry name" value="PEROXISOME ASSEMBLY PROTEIN 12 PEROXIN-12"/>
    <property type="match status" value="1"/>
</dbReference>
<evidence type="ECO:0000256" key="1">
    <source>
        <dbReference type="ARBA" id="ARBA00004585"/>
    </source>
</evidence>
<evidence type="ECO:0000256" key="9">
    <source>
        <dbReference type="ARBA" id="ARBA00022833"/>
    </source>
</evidence>
<evidence type="ECO:0000256" key="6">
    <source>
        <dbReference type="ARBA" id="ARBA00022692"/>
    </source>
</evidence>
<keyword evidence="6" id="KW-0812">Transmembrane</keyword>
<feature type="region of interest" description="Disordered" evidence="15">
    <location>
        <begin position="1"/>
        <end position="32"/>
    </location>
</feature>
<accession>A0A8B7NJ42</accession>
<dbReference type="GO" id="GO:0005778">
    <property type="term" value="C:peroxisomal membrane"/>
    <property type="evidence" value="ECO:0007669"/>
    <property type="project" value="UniProtKB-SubCell"/>
</dbReference>
<dbReference type="PANTHER" id="PTHR12888:SF0">
    <property type="entry name" value="PEROXISOME ASSEMBLY PROTEIN 12"/>
    <property type="match status" value="1"/>
</dbReference>
<dbReference type="GO" id="GO:1990429">
    <property type="term" value="C:peroxisomal importomer complex"/>
    <property type="evidence" value="ECO:0007669"/>
    <property type="project" value="TreeGrafter"/>
</dbReference>
<evidence type="ECO:0000256" key="15">
    <source>
        <dbReference type="SAM" id="MobiDB-lite"/>
    </source>
</evidence>
<dbReference type="GeneID" id="108670687"/>
<dbReference type="KEGG" id="hazt:108670687"/>
<dbReference type="Pfam" id="PF04757">
    <property type="entry name" value="Pex2_Pex12"/>
    <property type="match status" value="1"/>
</dbReference>
<evidence type="ECO:0000259" key="16">
    <source>
        <dbReference type="Pfam" id="PF04757"/>
    </source>
</evidence>
<dbReference type="Proteomes" id="UP000694843">
    <property type="component" value="Unplaced"/>
</dbReference>
<gene>
    <name evidence="18" type="primary">LOC108670687</name>
</gene>
<evidence type="ECO:0000256" key="4">
    <source>
        <dbReference type="ARBA" id="ARBA00018980"/>
    </source>
</evidence>
<dbReference type="GO" id="GO:0008270">
    <property type="term" value="F:zinc ion binding"/>
    <property type="evidence" value="ECO:0007669"/>
    <property type="project" value="UniProtKB-KW"/>
</dbReference>
<keyword evidence="7" id="KW-0479">Metal-binding</keyword>
<protein>
    <recommendedName>
        <fullName evidence="4">Peroxisome assembly protein 12</fullName>
    </recommendedName>
    <alternativeName>
        <fullName evidence="14">Peroxin-12</fullName>
    </alternativeName>
</protein>
<evidence type="ECO:0000256" key="10">
    <source>
        <dbReference type="ARBA" id="ARBA00022927"/>
    </source>
</evidence>
<dbReference type="RefSeq" id="XP_018013662.1">
    <property type="nucleotide sequence ID" value="XM_018158173.2"/>
</dbReference>
<evidence type="ECO:0000313" key="17">
    <source>
        <dbReference type="Proteomes" id="UP000694843"/>
    </source>
</evidence>
<comment type="pathway">
    <text evidence="2">Protein modification; protein ubiquitination.</text>
</comment>
<evidence type="ECO:0000256" key="12">
    <source>
        <dbReference type="ARBA" id="ARBA00023136"/>
    </source>
</evidence>
<dbReference type="AlphaFoldDB" id="A0A8B7NJ42"/>
<evidence type="ECO:0000256" key="14">
    <source>
        <dbReference type="ARBA" id="ARBA00029692"/>
    </source>
</evidence>
<dbReference type="InterPro" id="IPR006845">
    <property type="entry name" value="Pex_N"/>
</dbReference>
<dbReference type="Gene3D" id="3.30.40.10">
    <property type="entry name" value="Zinc/RING finger domain, C3HC4 (zinc finger)"/>
    <property type="match status" value="1"/>
</dbReference>
<feature type="non-terminal residue" evidence="18">
    <location>
        <position position="1"/>
    </location>
</feature>
<evidence type="ECO:0000256" key="3">
    <source>
        <dbReference type="ARBA" id="ARBA00008704"/>
    </source>
</evidence>
<organism evidence="17 18">
    <name type="scientific">Hyalella azteca</name>
    <name type="common">Amphipod</name>
    <dbReference type="NCBI Taxonomy" id="294128"/>
    <lineage>
        <taxon>Eukaryota</taxon>
        <taxon>Metazoa</taxon>
        <taxon>Ecdysozoa</taxon>
        <taxon>Arthropoda</taxon>
        <taxon>Crustacea</taxon>
        <taxon>Multicrustacea</taxon>
        <taxon>Malacostraca</taxon>
        <taxon>Eumalacostraca</taxon>
        <taxon>Peracarida</taxon>
        <taxon>Amphipoda</taxon>
        <taxon>Senticaudata</taxon>
        <taxon>Talitrida</taxon>
        <taxon>Talitroidea</taxon>
        <taxon>Hyalellidae</taxon>
        <taxon>Hyalella</taxon>
    </lineage>
</organism>
<dbReference type="OrthoDB" id="107372at2759"/>
<keyword evidence="8" id="KW-0863">Zinc-finger</keyword>
<keyword evidence="9" id="KW-0862">Zinc</keyword>
<feature type="domain" description="Pex N-terminal" evidence="16">
    <location>
        <begin position="49"/>
        <end position="177"/>
    </location>
</feature>
<evidence type="ECO:0000256" key="5">
    <source>
        <dbReference type="ARBA" id="ARBA00022448"/>
    </source>
</evidence>
<dbReference type="GO" id="GO:0006513">
    <property type="term" value="P:protein monoubiquitination"/>
    <property type="evidence" value="ECO:0007669"/>
    <property type="project" value="TreeGrafter"/>
</dbReference>
<sequence>DKPHKPHDKPHKPHDKPHKPHGIIPSPNDVGDSHPTCTRGVLTWLGRHVLPTRATHVRSLAVLVLPSYLQYRCTQAYLHLQEGRQQKWRQLWPLLQLVASITNICYYLRYIGGDSAVCSLSHAVSGVTLTRRSPQDERDQHALTWRQQLVAATPVKLMEFLELAAFLLQFLETWYSSDRSSGASMAPQHESRVPPFPHEAPAGGPDPRCPVCHGEIKQPTALAVSGLVFCYACVLPHVRRWRTCPVTGYPASTRQLVRVYHV</sequence>
<feature type="compositionally biased region" description="Basic residues" evidence="15">
    <location>
        <begin position="1"/>
        <end position="21"/>
    </location>
</feature>
<keyword evidence="17" id="KW-1185">Reference proteome</keyword>
<dbReference type="CDD" id="cd16451">
    <property type="entry name" value="mRING_PEX12"/>
    <property type="match status" value="1"/>
</dbReference>
<evidence type="ECO:0000256" key="2">
    <source>
        <dbReference type="ARBA" id="ARBA00004906"/>
    </source>
</evidence>
<dbReference type="InterPro" id="IPR017375">
    <property type="entry name" value="PEX12"/>
</dbReference>
<dbReference type="GO" id="GO:0004842">
    <property type="term" value="F:ubiquitin-protein transferase activity"/>
    <property type="evidence" value="ECO:0007669"/>
    <property type="project" value="TreeGrafter"/>
</dbReference>
<keyword evidence="12" id="KW-0472">Membrane</keyword>
<reference evidence="18" key="1">
    <citation type="submission" date="2025-08" db="UniProtKB">
        <authorList>
            <consortium name="RefSeq"/>
        </authorList>
    </citation>
    <scope>IDENTIFICATION</scope>
</reference>
<keyword evidence="13" id="KW-0576">Peroxisome</keyword>
<dbReference type="InterPro" id="IPR013083">
    <property type="entry name" value="Znf_RING/FYVE/PHD"/>
</dbReference>
<dbReference type="CTD" id="5193"/>
<feature type="region of interest" description="Disordered" evidence="15">
    <location>
        <begin position="182"/>
        <end position="204"/>
    </location>
</feature>
<keyword evidence="10" id="KW-0653">Protein transport</keyword>
<evidence type="ECO:0000256" key="8">
    <source>
        <dbReference type="ARBA" id="ARBA00022771"/>
    </source>
</evidence>
<evidence type="ECO:0000313" key="18">
    <source>
        <dbReference type="RefSeq" id="XP_018013662.1"/>
    </source>
</evidence>
<proteinExistence type="inferred from homology"/>
<comment type="similarity">
    <text evidence="3">Belongs to the pex2/pex10/pex12 family.</text>
</comment>
<keyword evidence="11" id="KW-1133">Transmembrane helix</keyword>
<comment type="subcellular location">
    <subcellularLocation>
        <location evidence="1">Peroxisome membrane</location>
        <topology evidence="1">Multi-pass membrane protein</topology>
    </subcellularLocation>
</comment>
<dbReference type="GO" id="GO:0016558">
    <property type="term" value="P:protein import into peroxisome matrix"/>
    <property type="evidence" value="ECO:0007669"/>
    <property type="project" value="InterPro"/>
</dbReference>
<dbReference type="SUPFAM" id="SSF57850">
    <property type="entry name" value="RING/U-box"/>
    <property type="match status" value="1"/>
</dbReference>
<evidence type="ECO:0000256" key="11">
    <source>
        <dbReference type="ARBA" id="ARBA00022989"/>
    </source>
</evidence>
<evidence type="ECO:0000256" key="13">
    <source>
        <dbReference type="ARBA" id="ARBA00023140"/>
    </source>
</evidence>
<evidence type="ECO:0000256" key="7">
    <source>
        <dbReference type="ARBA" id="ARBA00022723"/>
    </source>
</evidence>
<keyword evidence="5" id="KW-0813">Transport</keyword>